<dbReference type="InterPro" id="IPR023296">
    <property type="entry name" value="Glyco_hydro_beta-prop_sf"/>
</dbReference>
<comment type="similarity">
    <text evidence="3">Belongs to the glycosyl hydrolase 130 family.</text>
</comment>
<dbReference type="SUPFAM" id="SSF75005">
    <property type="entry name" value="Arabinanase/levansucrase/invertase"/>
    <property type="match status" value="1"/>
</dbReference>
<dbReference type="PANTHER" id="PTHR34106">
    <property type="entry name" value="GLYCOSIDASE"/>
    <property type="match status" value="1"/>
</dbReference>
<reference evidence="5" key="1">
    <citation type="journal article" date="2019" name="Int. J. Syst. Evol. Microbiol.">
        <title>The Global Catalogue of Microorganisms (GCM) 10K type strain sequencing project: providing services to taxonomists for standard genome sequencing and annotation.</title>
        <authorList>
            <consortium name="The Broad Institute Genomics Platform"/>
            <consortium name="The Broad Institute Genome Sequencing Center for Infectious Disease"/>
            <person name="Wu L."/>
            <person name="Ma J."/>
        </authorList>
    </citation>
    <scope>NUCLEOTIDE SEQUENCE [LARGE SCALE GENOMIC DNA]</scope>
    <source>
        <strain evidence="5">JCM 17925</strain>
    </source>
</reference>
<evidence type="ECO:0000256" key="1">
    <source>
        <dbReference type="ARBA" id="ARBA00022676"/>
    </source>
</evidence>
<keyword evidence="2" id="KW-0808">Transferase</keyword>
<dbReference type="RefSeq" id="WP_345267655.1">
    <property type="nucleotide sequence ID" value="NZ_BAABHB010000004.1"/>
</dbReference>
<organism evidence="4 5">
    <name type="scientific">Nibrella viscosa</name>
    <dbReference type="NCBI Taxonomy" id="1084524"/>
    <lineage>
        <taxon>Bacteria</taxon>
        <taxon>Pseudomonadati</taxon>
        <taxon>Bacteroidota</taxon>
        <taxon>Cytophagia</taxon>
        <taxon>Cytophagales</taxon>
        <taxon>Spirosomataceae</taxon>
        <taxon>Nibrella</taxon>
    </lineage>
</organism>
<evidence type="ECO:0000256" key="2">
    <source>
        <dbReference type="ARBA" id="ARBA00022679"/>
    </source>
</evidence>
<dbReference type="InterPro" id="IPR007184">
    <property type="entry name" value="Mannoside_phosphorylase"/>
</dbReference>
<sequence length="496" mass="56386">MSIRATRTGIVLRPDPTRVLFRPFDLGNTMRTLKIIARVNAMTEGEVAQKLIEVVREFGSRHHKLERYLLNRFDQMRPHLLTDEVLSPERMLLLGAYFTMEYSLESAALFNPSMVWHPDQSNVPPGFKRFILSLRATGEGHISSISFRMGYIDQDSKIILRKPSRYVTSPDIMPNPIFYRGSFERKLYELRLSNSITEKMMFGLGEEFTQQELEATVKRITSQYRYNAEYETIAGGILALARSNYELHFDNDESLDERCIFPTSPNETNGIEDARFVQFTDDNGEVTYYATYTAYNGRVTFPQLLATTDFIHFRISTLNGAEVQNKGMALFPRKINGRYAMLSRQDGENIYLMYSDDLYFWQAKELIVKPTYHWEYVQLGNCGSPIETESGWLVLTHGVGAMRKYSIGAVLLDLEDPSKVIGRLKEPLLSPDENEREGYVPNVVYSCGGLIHHDNLIIPYAMADYASSFAVVNVPDLLQVLTGAGKAEEVAVGISG</sequence>
<dbReference type="CDD" id="cd18613">
    <property type="entry name" value="GH130"/>
    <property type="match status" value="1"/>
</dbReference>
<comment type="caution">
    <text evidence="4">The sequence shown here is derived from an EMBL/GenBank/DDBJ whole genome shotgun (WGS) entry which is preliminary data.</text>
</comment>
<dbReference type="GO" id="GO:0016787">
    <property type="term" value="F:hydrolase activity"/>
    <property type="evidence" value="ECO:0007669"/>
    <property type="project" value="UniProtKB-KW"/>
</dbReference>
<dbReference type="PANTHER" id="PTHR34106:SF4">
    <property type="entry name" value="BLL5143 PROTEIN"/>
    <property type="match status" value="1"/>
</dbReference>
<evidence type="ECO:0000256" key="3">
    <source>
        <dbReference type="ARBA" id="ARBA00024356"/>
    </source>
</evidence>
<dbReference type="Gene3D" id="2.115.10.20">
    <property type="entry name" value="Glycosyl hydrolase domain, family 43"/>
    <property type="match status" value="1"/>
</dbReference>
<dbReference type="Proteomes" id="UP001500936">
    <property type="component" value="Unassembled WGS sequence"/>
</dbReference>
<evidence type="ECO:0000313" key="5">
    <source>
        <dbReference type="Proteomes" id="UP001500936"/>
    </source>
</evidence>
<accession>A0ABP8KHJ9</accession>
<protein>
    <submittedName>
        <fullName evidence="4">Glycoside hydrolase family 130 protein</fullName>
    </submittedName>
</protein>
<gene>
    <name evidence="4" type="ORF">GCM10023187_25520</name>
</gene>
<dbReference type="EMBL" id="BAABHB010000004">
    <property type="protein sequence ID" value="GAA4406256.1"/>
    <property type="molecule type" value="Genomic_DNA"/>
</dbReference>
<keyword evidence="5" id="KW-1185">Reference proteome</keyword>
<keyword evidence="4" id="KW-0378">Hydrolase</keyword>
<dbReference type="Pfam" id="PF04041">
    <property type="entry name" value="Glyco_hydro_130"/>
    <property type="match status" value="1"/>
</dbReference>
<keyword evidence="1" id="KW-0328">Glycosyltransferase</keyword>
<proteinExistence type="inferred from homology"/>
<evidence type="ECO:0000313" key="4">
    <source>
        <dbReference type="EMBL" id="GAA4406256.1"/>
    </source>
</evidence>
<name>A0ABP8KHJ9_9BACT</name>